<reference evidence="1 2" key="1">
    <citation type="journal article" date="2007" name="Nature">
        <title>Evolution of genes and genomes on the Drosophila phylogeny.</title>
        <authorList>
            <consortium name="Drosophila 12 Genomes Consortium"/>
            <person name="Clark A.G."/>
            <person name="Eisen M.B."/>
            <person name="Smith D.R."/>
            <person name="Bergman C.M."/>
            <person name="Oliver B."/>
            <person name="Markow T.A."/>
            <person name="Kaufman T.C."/>
            <person name="Kellis M."/>
            <person name="Gelbart W."/>
            <person name="Iyer V.N."/>
            <person name="Pollard D.A."/>
            <person name="Sackton T.B."/>
            <person name="Larracuente A.M."/>
            <person name="Singh N.D."/>
            <person name="Abad J.P."/>
            <person name="Abt D.N."/>
            <person name="Adryan B."/>
            <person name="Aguade M."/>
            <person name="Akashi H."/>
            <person name="Anderson W.W."/>
            <person name="Aquadro C.F."/>
            <person name="Ardell D.H."/>
            <person name="Arguello R."/>
            <person name="Artieri C.G."/>
            <person name="Barbash D.A."/>
            <person name="Barker D."/>
            <person name="Barsanti P."/>
            <person name="Batterham P."/>
            <person name="Batzoglou S."/>
            <person name="Begun D."/>
            <person name="Bhutkar A."/>
            <person name="Blanco E."/>
            <person name="Bosak S.A."/>
            <person name="Bradley R.K."/>
            <person name="Brand A.D."/>
            <person name="Brent M.R."/>
            <person name="Brooks A.N."/>
            <person name="Brown R.H."/>
            <person name="Butlin R.K."/>
            <person name="Caggese C."/>
            <person name="Calvi B.R."/>
            <person name="Bernardo de Carvalho A."/>
            <person name="Caspi A."/>
            <person name="Castrezana S."/>
            <person name="Celniker S.E."/>
            <person name="Chang J.L."/>
            <person name="Chapple C."/>
            <person name="Chatterji S."/>
            <person name="Chinwalla A."/>
            <person name="Civetta A."/>
            <person name="Clifton S.W."/>
            <person name="Comeron J.M."/>
            <person name="Costello J.C."/>
            <person name="Coyne J.A."/>
            <person name="Daub J."/>
            <person name="David R.G."/>
            <person name="Delcher A.L."/>
            <person name="Delehaunty K."/>
            <person name="Do C.B."/>
            <person name="Ebling H."/>
            <person name="Edwards K."/>
            <person name="Eickbush T."/>
            <person name="Evans J.D."/>
            <person name="Filipski A."/>
            <person name="Findeiss S."/>
            <person name="Freyhult E."/>
            <person name="Fulton L."/>
            <person name="Fulton R."/>
            <person name="Garcia A.C."/>
            <person name="Gardiner A."/>
            <person name="Garfield D.A."/>
            <person name="Garvin B.E."/>
            <person name="Gibson G."/>
            <person name="Gilbert D."/>
            <person name="Gnerre S."/>
            <person name="Godfrey J."/>
            <person name="Good R."/>
            <person name="Gotea V."/>
            <person name="Gravely B."/>
            <person name="Greenberg A.J."/>
            <person name="Griffiths-Jones S."/>
            <person name="Gross S."/>
            <person name="Guigo R."/>
            <person name="Gustafson E.A."/>
            <person name="Haerty W."/>
            <person name="Hahn M.W."/>
            <person name="Halligan D.L."/>
            <person name="Halpern A.L."/>
            <person name="Halter G.M."/>
            <person name="Han M.V."/>
            <person name="Heger A."/>
            <person name="Hillier L."/>
            <person name="Hinrichs A.S."/>
            <person name="Holmes I."/>
            <person name="Hoskins R.A."/>
            <person name="Hubisz M.J."/>
            <person name="Hultmark D."/>
            <person name="Huntley M.A."/>
            <person name="Jaffe D.B."/>
            <person name="Jagadeeshan S."/>
            <person name="Jeck W.R."/>
            <person name="Johnson J."/>
            <person name="Jones C.D."/>
            <person name="Jordan W.C."/>
            <person name="Karpen G.H."/>
            <person name="Kataoka E."/>
            <person name="Keightley P.D."/>
            <person name="Kheradpour P."/>
            <person name="Kirkness E.F."/>
            <person name="Koerich L.B."/>
            <person name="Kristiansen K."/>
            <person name="Kudrna D."/>
            <person name="Kulathinal R.J."/>
            <person name="Kumar S."/>
            <person name="Kwok R."/>
            <person name="Lander E."/>
            <person name="Langley C.H."/>
            <person name="Lapoint R."/>
            <person name="Lazzaro B.P."/>
            <person name="Lee S.J."/>
            <person name="Levesque L."/>
            <person name="Li R."/>
            <person name="Lin C.F."/>
            <person name="Lin M.F."/>
            <person name="Lindblad-Toh K."/>
            <person name="Llopart A."/>
            <person name="Long M."/>
            <person name="Low L."/>
            <person name="Lozovsky E."/>
            <person name="Lu J."/>
            <person name="Luo M."/>
            <person name="Machado C.A."/>
            <person name="Makalowski W."/>
            <person name="Marzo M."/>
            <person name="Matsuda M."/>
            <person name="Matzkin L."/>
            <person name="McAllister B."/>
            <person name="McBride C.S."/>
            <person name="McKernan B."/>
            <person name="McKernan K."/>
            <person name="Mendez-Lago M."/>
            <person name="Minx P."/>
            <person name="Mollenhauer M.U."/>
            <person name="Montooth K."/>
            <person name="Mount S.M."/>
            <person name="Mu X."/>
            <person name="Myers E."/>
            <person name="Negre B."/>
            <person name="Newfeld S."/>
            <person name="Nielsen R."/>
            <person name="Noor M.A."/>
            <person name="O'Grady P."/>
            <person name="Pachter L."/>
            <person name="Papaceit M."/>
            <person name="Parisi M.J."/>
            <person name="Parisi M."/>
            <person name="Parts L."/>
            <person name="Pedersen J.S."/>
            <person name="Pesole G."/>
            <person name="Phillippy A.M."/>
            <person name="Ponting C.P."/>
            <person name="Pop M."/>
            <person name="Porcelli D."/>
            <person name="Powell J.R."/>
            <person name="Prohaska S."/>
            <person name="Pruitt K."/>
            <person name="Puig M."/>
            <person name="Quesneville H."/>
            <person name="Ram K.R."/>
            <person name="Rand D."/>
            <person name="Rasmussen M.D."/>
            <person name="Reed L.K."/>
            <person name="Reenan R."/>
            <person name="Reily A."/>
            <person name="Remington K.A."/>
            <person name="Rieger T.T."/>
            <person name="Ritchie M.G."/>
            <person name="Robin C."/>
            <person name="Rogers Y.H."/>
            <person name="Rohde C."/>
            <person name="Rozas J."/>
            <person name="Rubenfield M.J."/>
            <person name="Ruiz A."/>
            <person name="Russo S."/>
            <person name="Salzberg S.L."/>
            <person name="Sanchez-Gracia A."/>
            <person name="Saranga D.J."/>
            <person name="Sato H."/>
            <person name="Schaeffer S.W."/>
            <person name="Schatz M.C."/>
            <person name="Schlenke T."/>
            <person name="Schwartz R."/>
            <person name="Segarra C."/>
            <person name="Singh R.S."/>
            <person name="Sirot L."/>
            <person name="Sirota M."/>
            <person name="Sisneros N.B."/>
            <person name="Smith C.D."/>
            <person name="Smith T.F."/>
            <person name="Spieth J."/>
            <person name="Stage D.E."/>
            <person name="Stark A."/>
            <person name="Stephan W."/>
            <person name="Strausberg R.L."/>
            <person name="Strempel S."/>
            <person name="Sturgill D."/>
            <person name="Sutton G."/>
            <person name="Sutton G.G."/>
            <person name="Tao W."/>
            <person name="Teichmann S."/>
            <person name="Tobari Y.N."/>
            <person name="Tomimura Y."/>
            <person name="Tsolas J.M."/>
            <person name="Valente V.L."/>
            <person name="Venter E."/>
            <person name="Venter J.C."/>
            <person name="Vicario S."/>
            <person name="Vieira F.G."/>
            <person name="Vilella A.J."/>
            <person name="Villasante A."/>
            <person name="Walenz B."/>
            <person name="Wang J."/>
            <person name="Wasserman M."/>
            <person name="Watts T."/>
            <person name="Wilson D."/>
            <person name="Wilson R.K."/>
            <person name="Wing R.A."/>
            <person name="Wolfner M.F."/>
            <person name="Wong A."/>
            <person name="Wong G.K."/>
            <person name="Wu C.I."/>
            <person name="Wu G."/>
            <person name="Yamamoto D."/>
            <person name="Yang H.P."/>
            <person name="Yang S.P."/>
            <person name="Yorke J.A."/>
            <person name="Yoshida K."/>
            <person name="Zdobnov E."/>
            <person name="Zhang P."/>
            <person name="Zhang Y."/>
            <person name="Zimin A.V."/>
            <person name="Baldwin J."/>
            <person name="Abdouelleil A."/>
            <person name="Abdulkadir J."/>
            <person name="Abebe A."/>
            <person name="Abera B."/>
            <person name="Abreu J."/>
            <person name="Acer S.C."/>
            <person name="Aftuck L."/>
            <person name="Alexander A."/>
            <person name="An P."/>
            <person name="Anderson E."/>
            <person name="Anderson S."/>
            <person name="Arachi H."/>
            <person name="Azer M."/>
            <person name="Bachantsang P."/>
            <person name="Barry A."/>
            <person name="Bayul T."/>
            <person name="Berlin A."/>
            <person name="Bessette D."/>
            <person name="Bloom T."/>
            <person name="Blye J."/>
            <person name="Boguslavskiy L."/>
            <person name="Bonnet C."/>
            <person name="Boukhgalter B."/>
            <person name="Bourzgui I."/>
            <person name="Brown A."/>
            <person name="Cahill P."/>
            <person name="Channer S."/>
            <person name="Cheshatsang Y."/>
            <person name="Chuda L."/>
            <person name="Citroen M."/>
            <person name="Collymore A."/>
            <person name="Cooke P."/>
            <person name="Costello M."/>
            <person name="D'Aco K."/>
            <person name="Daza R."/>
            <person name="De Haan G."/>
            <person name="DeGray S."/>
            <person name="DeMaso C."/>
            <person name="Dhargay N."/>
            <person name="Dooley K."/>
            <person name="Dooley E."/>
            <person name="Doricent M."/>
            <person name="Dorje P."/>
            <person name="Dorjee K."/>
            <person name="Dupes A."/>
            <person name="Elong R."/>
            <person name="Falk J."/>
            <person name="Farina A."/>
            <person name="Faro S."/>
            <person name="Ferguson D."/>
            <person name="Fisher S."/>
            <person name="Foley C.D."/>
            <person name="Franke A."/>
            <person name="Friedrich D."/>
            <person name="Gadbois L."/>
            <person name="Gearin G."/>
            <person name="Gearin C.R."/>
            <person name="Giannoukos G."/>
            <person name="Goode T."/>
            <person name="Graham J."/>
            <person name="Grandbois E."/>
            <person name="Grewal S."/>
            <person name="Gyaltsen K."/>
            <person name="Hafez N."/>
            <person name="Hagos B."/>
            <person name="Hall J."/>
            <person name="Henson C."/>
            <person name="Hollinger A."/>
            <person name="Honan T."/>
            <person name="Huard M.D."/>
            <person name="Hughes L."/>
            <person name="Hurhula B."/>
            <person name="Husby M.E."/>
            <person name="Kamat A."/>
            <person name="Kanga B."/>
            <person name="Kashin S."/>
            <person name="Khazanovich D."/>
            <person name="Kisner P."/>
            <person name="Lance K."/>
            <person name="Lara M."/>
            <person name="Lee W."/>
            <person name="Lennon N."/>
            <person name="Letendre F."/>
            <person name="LeVine R."/>
            <person name="Lipovsky A."/>
            <person name="Liu X."/>
            <person name="Liu J."/>
            <person name="Liu S."/>
            <person name="Lokyitsang T."/>
            <person name="Lokyitsang Y."/>
            <person name="Lubonja R."/>
            <person name="Lui A."/>
            <person name="MacDonald P."/>
            <person name="Magnisalis V."/>
            <person name="Maru K."/>
            <person name="Matthews C."/>
            <person name="McCusker W."/>
            <person name="McDonough S."/>
            <person name="Mehta T."/>
            <person name="Meldrim J."/>
            <person name="Meneus L."/>
            <person name="Mihai O."/>
            <person name="Mihalev A."/>
            <person name="Mihova T."/>
            <person name="Mittelman R."/>
            <person name="Mlenga V."/>
            <person name="Montmayeur A."/>
            <person name="Mulrain L."/>
            <person name="Navidi A."/>
            <person name="Naylor J."/>
            <person name="Negash T."/>
            <person name="Nguyen T."/>
            <person name="Nguyen N."/>
            <person name="Nicol R."/>
            <person name="Norbu C."/>
            <person name="Norbu N."/>
            <person name="Novod N."/>
            <person name="O'Neill B."/>
            <person name="Osman S."/>
            <person name="Markiewicz E."/>
            <person name="Oyono O.L."/>
            <person name="Patti C."/>
            <person name="Phunkhang P."/>
            <person name="Pierre F."/>
            <person name="Priest M."/>
            <person name="Raghuraman S."/>
            <person name="Rege F."/>
            <person name="Reyes R."/>
            <person name="Rise C."/>
            <person name="Rogov P."/>
            <person name="Ross K."/>
            <person name="Ryan E."/>
            <person name="Settipalli S."/>
            <person name="Shea T."/>
            <person name="Sherpa N."/>
            <person name="Shi L."/>
            <person name="Shih D."/>
            <person name="Sparrow T."/>
            <person name="Spaulding J."/>
            <person name="Stalker J."/>
            <person name="Stange-Thomann N."/>
            <person name="Stavropoulos S."/>
            <person name="Stone C."/>
            <person name="Strader C."/>
            <person name="Tesfaye S."/>
            <person name="Thomson T."/>
            <person name="Thoulutsang Y."/>
            <person name="Thoulutsang D."/>
            <person name="Topham K."/>
            <person name="Topping I."/>
            <person name="Tsamla T."/>
            <person name="Vassiliev H."/>
            <person name="Vo A."/>
            <person name="Wangchuk T."/>
            <person name="Wangdi T."/>
            <person name="Weiand M."/>
            <person name="Wilkinson J."/>
            <person name="Wilson A."/>
            <person name="Yadav S."/>
            <person name="Young G."/>
            <person name="Yu Q."/>
            <person name="Zembek L."/>
            <person name="Zhong D."/>
            <person name="Zimmer A."/>
            <person name="Zwirko Z."/>
            <person name="Jaffe D.B."/>
            <person name="Alvarez P."/>
            <person name="Brockman W."/>
            <person name="Butler J."/>
            <person name="Chin C."/>
            <person name="Gnerre S."/>
            <person name="Grabherr M."/>
            <person name="Kleber M."/>
            <person name="Mauceli E."/>
            <person name="MacCallum I."/>
        </authorList>
    </citation>
    <scope>NUCLEOTIDE SEQUENCE [LARGE SCALE GENOMIC DNA]</scope>
    <source>
        <strain evidence="2">Tucson 15010-1051.87</strain>
    </source>
</reference>
<evidence type="ECO:0000313" key="2">
    <source>
        <dbReference type="Proteomes" id="UP000008792"/>
    </source>
</evidence>
<dbReference type="Pfam" id="PF06477">
    <property type="entry name" value="DUF1091"/>
    <property type="match status" value="1"/>
</dbReference>
<dbReference type="PANTHER" id="PTHR20898:SF0">
    <property type="entry name" value="DAEDALUS ON 3-RELATED"/>
    <property type="match status" value="1"/>
</dbReference>
<proteinExistence type="predicted"/>
<keyword evidence="2" id="KW-1185">Reference proteome</keyword>
<dbReference type="EMBL" id="CH940647">
    <property type="protein sequence ID" value="EDW69630.2"/>
    <property type="molecule type" value="Genomic_DNA"/>
</dbReference>
<dbReference type="PANTHER" id="PTHR20898">
    <property type="entry name" value="DAEDALUS ON 3-RELATED-RELATED"/>
    <property type="match status" value="1"/>
</dbReference>
<sequence>MLFRTSRAECNSLDLAFCYFKSCEMWSKNARTKINFYVAVRYKEPIDDITINLALYRITKTYRMPIINETIDYCALSSRSFASRLFNFAVLPVFKCSNLNYTCPVQQDVIVNGTVSDNSLVTEIPAPKGNYIFNFRVAAFKKWKADVKIYSKVVNNY</sequence>
<dbReference type="InParanoid" id="B4LI63"/>
<dbReference type="AlphaFoldDB" id="B4LI63"/>
<dbReference type="Proteomes" id="UP000008792">
    <property type="component" value="Unassembled WGS sequence"/>
</dbReference>
<protein>
    <recommendedName>
        <fullName evidence="3">MD-2-related lipid-recognition domain-containing protein</fullName>
    </recommendedName>
</protein>
<accession>B4LI63</accession>
<organism evidence="1 2">
    <name type="scientific">Drosophila virilis</name>
    <name type="common">Fruit fly</name>
    <dbReference type="NCBI Taxonomy" id="7244"/>
    <lineage>
        <taxon>Eukaryota</taxon>
        <taxon>Metazoa</taxon>
        <taxon>Ecdysozoa</taxon>
        <taxon>Arthropoda</taxon>
        <taxon>Hexapoda</taxon>
        <taxon>Insecta</taxon>
        <taxon>Pterygota</taxon>
        <taxon>Neoptera</taxon>
        <taxon>Endopterygota</taxon>
        <taxon>Diptera</taxon>
        <taxon>Brachycera</taxon>
        <taxon>Muscomorpha</taxon>
        <taxon>Ephydroidea</taxon>
        <taxon>Drosophilidae</taxon>
        <taxon>Drosophila</taxon>
    </lineage>
</organism>
<dbReference type="HOGENOM" id="CLU_116900_0_0_1"/>
<dbReference type="InterPro" id="IPR010512">
    <property type="entry name" value="DUF1091"/>
</dbReference>
<dbReference type="eggNOG" id="ENOG502T6W2">
    <property type="taxonomic scope" value="Eukaryota"/>
</dbReference>
<evidence type="ECO:0008006" key="3">
    <source>
        <dbReference type="Google" id="ProtNLM"/>
    </source>
</evidence>
<name>B4LI63_DROVI</name>
<evidence type="ECO:0000313" key="1">
    <source>
        <dbReference type="EMBL" id="EDW69630.2"/>
    </source>
</evidence>
<dbReference type="OrthoDB" id="7864053at2759"/>
<gene>
    <name evidence="1" type="primary">Dvir\GJ13352</name>
    <name evidence="1" type="ORF">Dvir_GJ13352</name>
</gene>